<gene>
    <name evidence="7" type="primary">fmt</name>
    <name evidence="7" type="ORF">COW81_00890</name>
</gene>
<dbReference type="InterPro" id="IPR041711">
    <property type="entry name" value="Met-tRNA-FMT_N"/>
</dbReference>
<dbReference type="InterPro" id="IPR002376">
    <property type="entry name" value="Formyl_transf_N"/>
</dbReference>
<dbReference type="SUPFAM" id="SSF53328">
    <property type="entry name" value="Formyltransferase"/>
    <property type="match status" value="1"/>
</dbReference>
<dbReference type="SUPFAM" id="SSF50486">
    <property type="entry name" value="FMT C-terminal domain-like"/>
    <property type="match status" value="1"/>
</dbReference>
<dbReference type="PANTHER" id="PTHR11138:SF5">
    <property type="entry name" value="METHIONYL-TRNA FORMYLTRANSFERASE, MITOCHONDRIAL"/>
    <property type="match status" value="1"/>
</dbReference>
<comment type="caution">
    <text evidence="7">The sequence shown here is derived from an EMBL/GenBank/DDBJ whole genome shotgun (WGS) entry which is preliminary data.</text>
</comment>
<proteinExistence type="inferred from homology"/>
<accession>A0A2H0DYS9</accession>
<evidence type="ECO:0000259" key="6">
    <source>
        <dbReference type="Pfam" id="PF02911"/>
    </source>
</evidence>
<dbReference type="Pfam" id="PF00551">
    <property type="entry name" value="Formyl_trans_N"/>
    <property type="match status" value="1"/>
</dbReference>
<name>A0A2H0DYS9_9BACT</name>
<dbReference type="EC" id="2.1.2.9" evidence="2"/>
<keyword evidence="4" id="KW-0648">Protein biosynthesis</keyword>
<evidence type="ECO:0000256" key="4">
    <source>
        <dbReference type="ARBA" id="ARBA00022917"/>
    </source>
</evidence>
<dbReference type="InterPro" id="IPR011034">
    <property type="entry name" value="Formyl_transferase-like_C_sf"/>
</dbReference>
<organism evidence="7 8">
    <name type="scientific">Candidatus Campbellbacteria bacterium CG22_combo_CG10-13_8_21_14_all_36_13</name>
    <dbReference type="NCBI Taxonomy" id="1974529"/>
    <lineage>
        <taxon>Bacteria</taxon>
        <taxon>Candidatus Campbelliibacteriota</taxon>
    </lineage>
</organism>
<dbReference type="InterPro" id="IPR005794">
    <property type="entry name" value="Fmt"/>
</dbReference>
<comment type="similarity">
    <text evidence="1">Belongs to the Fmt family.</text>
</comment>
<dbReference type="AlphaFoldDB" id="A0A2H0DYS9"/>
<evidence type="ECO:0000313" key="8">
    <source>
        <dbReference type="Proteomes" id="UP000231143"/>
    </source>
</evidence>
<dbReference type="InterPro" id="IPR036477">
    <property type="entry name" value="Formyl_transf_N_sf"/>
</dbReference>
<dbReference type="EMBL" id="PCTT01000011">
    <property type="protein sequence ID" value="PIP87332.1"/>
    <property type="molecule type" value="Genomic_DNA"/>
</dbReference>
<dbReference type="PANTHER" id="PTHR11138">
    <property type="entry name" value="METHIONYL-TRNA FORMYLTRANSFERASE"/>
    <property type="match status" value="1"/>
</dbReference>
<dbReference type="PROSITE" id="PS00373">
    <property type="entry name" value="GART"/>
    <property type="match status" value="1"/>
</dbReference>
<feature type="domain" description="Formyl transferase C-terminal" evidence="6">
    <location>
        <begin position="209"/>
        <end position="260"/>
    </location>
</feature>
<protein>
    <recommendedName>
        <fullName evidence="2">methionyl-tRNA formyltransferase</fullName>
        <ecNumber evidence="2">2.1.2.9</ecNumber>
    </recommendedName>
</protein>
<dbReference type="Pfam" id="PF02911">
    <property type="entry name" value="Formyl_trans_C"/>
    <property type="match status" value="1"/>
</dbReference>
<evidence type="ECO:0000313" key="7">
    <source>
        <dbReference type="EMBL" id="PIP87332.1"/>
    </source>
</evidence>
<evidence type="ECO:0000256" key="1">
    <source>
        <dbReference type="ARBA" id="ARBA00010699"/>
    </source>
</evidence>
<sequence length="278" mass="31616">MKKEKEINFVFFGTDDFSVAVLDELERGGFTPSLIITAPDRPKGRGLIMTAPEAKIWAQTHNIDVIQPEKLNESFISKLLSLSSKLFIVASYGKIIPQSVLDIPEKGTLNVHPSLLPRWRGASPIEAQILNDDKDVGVTIMLVDDKMDHGPILSQTIVDVPYWPMRGSELQKLLALEGGKLLVETITDWIDKNIDEQEQDHEKATFSKKIKKEDALIDLKEDAYQNLLKIRAFDMWPRAYFFDEEGKRMIITDAEVKDEKLIIKRVIPEGKKEIDFPV</sequence>
<dbReference type="Proteomes" id="UP000231143">
    <property type="component" value="Unassembled WGS sequence"/>
</dbReference>
<evidence type="ECO:0000256" key="2">
    <source>
        <dbReference type="ARBA" id="ARBA00012261"/>
    </source>
</evidence>
<dbReference type="InterPro" id="IPR005793">
    <property type="entry name" value="Formyl_trans_C"/>
</dbReference>
<dbReference type="GO" id="GO:0004479">
    <property type="term" value="F:methionyl-tRNA formyltransferase activity"/>
    <property type="evidence" value="ECO:0007669"/>
    <property type="project" value="UniProtKB-EC"/>
</dbReference>
<dbReference type="NCBIfam" id="TIGR00460">
    <property type="entry name" value="fmt"/>
    <property type="match status" value="1"/>
</dbReference>
<evidence type="ECO:0000259" key="5">
    <source>
        <dbReference type="Pfam" id="PF00551"/>
    </source>
</evidence>
<keyword evidence="3 7" id="KW-0808">Transferase</keyword>
<reference evidence="7 8" key="1">
    <citation type="submission" date="2017-09" db="EMBL/GenBank/DDBJ databases">
        <title>Depth-based differentiation of microbial function through sediment-hosted aquifers and enrichment of novel symbionts in the deep terrestrial subsurface.</title>
        <authorList>
            <person name="Probst A.J."/>
            <person name="Ladd B."/>
            <person name="Jarett J.K."/>
            <person name="Geller-Mcgrath D.E."/>
            <person name="Sieber C.M."/>
            <person name="Emerson J.B."/>
            <person name="Anantharaman K."/>
            <person name="Thomas B.C."/>
            <person name="Malmstrom R."/>
            <person name="Stieglmeier M."/>
            <person name="Klingl A."/>
            <person name="Woyke T."/>
            <person name="Ryan C.M."/>
            <person name="Banfield J.F."/>
        </authorList>
    </citation>
    <scope>NUCLEOTIDE SEQUENCE [LARGE SCALE GENOMIC DNA]</scope>
    <source>
        <strain evidence="7">CG22_combo_CG10-13_8_21_14_all_36_13</strain>
    </source>
</reference>
<evidence type="ECO:0000256" key="3">
    <source>
        <dbReference type="ARBA" id="ARBA00022679"/>
    </source>
</evidence>
<dbReference type="GO" id="GO:0005829">
    <property type="term" value="C:cytosol"/>
    <property type="evidence" value="ECO:0007669"/>
    <property type="project" value="TreeGrafter"/>
</dbReference>
<dbReference type="CDD" id="cd08646">
    <property type="entry name" value="FMT_core_Met-tRNA-FMT_N"/>
    <property type="match status" value="1"/>
</dbReference>
<feature type="domain" description="Formyl transferase N-terminal" evidence="5">
    <location>
        <begin position="9"/>
        <end position="162"/>
    </location>
</feature>
<dbReference type="Gene3D" id="3.40.50.12230">
    <property type="match status" value="1"/>
</dbReference>
<dbReference type="InterPro" id="IPR001555">
    <property type="entry name" value="GART_AS"/>
</dbReference>